<reference evidence="1 2" key="1">
    <citation type="journal article" date="2020" name="Mol. Biol. Evol.">
        <title>Distinct Expression and Methylation Patterns for Genes with Different Fates following a Single Whole-Genome Duplication in Flowering Plants.</title>
        <authorList>
            <person name="Shi T."/>
            <person name="Rahmani R.S."/>
            <person name="Gugger P.F."/>
            <person name="Wang M."/>
            <person name="Li H."/>
            <person name="Zhang Y."/>
            <person name="Li Z."/>
            <person name="Wang Q."/>
            <person name="Van de Peer Y."/>
            <person name="Marchal K."/>
            <person name="Chen J."/>
        </authorList>
    </citation>
    <scope>NUCLEOTIDE SEQUENCE [LARGE SCALE GENOMIC DNA]</scope>
    <source>
        <tissue evidence="1">Leaf</tissue>
    </source>
</reference>
<sequence>MKKNVKISKHIERKRTKGISTLLQMPKADILYFTMATKTYMGFEDKGISKLK</sequence>
<dbReference type="EMBL" id="DUZY01000008">
    <property type="protein sequence ID" value="DAD46873.1"/>
    <property type="molecule type" value="Genomic_DNA"/>
</dbReference>
<evidence type="ECO:0000313" key="1">
    <source>
        <dbReference type="EMBL" id="DAD46873.1"/>
    </source>
</evidence>
<keyword evidence="2" id="KW-1185">Reference proteome</keyword>
<comment type="caution">
    <text evidence="1">The sequence shown here is derived from an EMBL/GenBank/DDBJ whole genome shotgun (WGS) entry which is preliminary data.</text>
</comment>
<dbReference type="AlphaFoldDB" id="A0A822ZPX7"/>
<name>A0A822ZPX7_NELNU</name>
<proteinExistence type="predicted"/>
<protein>
    <submittedName>
        <fullName evidence="1">Uncharacterized protein</fullName>
    </submittedName>
</protein>
<evidence type="ECO:0000313" key="2">
    <source>
        <dbReference type="Proteomes" id="UP000607653"/>
    </source>
</evidence>
<gene>
    <name evidence="1" type="ORF">HUJ06_016810</name>
</gene>
<dbReference type="Proteomes" id="UP000607653">
    <property type="component" value="Unassembled WGS sequence"/>
</dbReference>
<accession>A0A822ZPX7</accession>
<organism evidence="1 2">
    <name type="scientific">Nelumbo nucifera</name>
    <name type="common">Sacred lotus</name>
    <dbReference type="NCBI Taxonomy" id="4432"/>
    <lineage>
        <taxon>Eukaryota</taxon>
        <taxon>Viridiplantae</taxon>
        <taxon>Streptophyta</taxon>
        <taxon>Embryophyta</taxon>
        <taxon>Tracheophyta</taxon>
        <taxon>Spermatophyta</taxon>
        <taxon>Magnoliopsida</taxon>
        <taxon>Proteales</taxon>
        <taxon>Nelumbonaceae</taxon>
        <taxon>Nelumbo</taxon>
    </lineage>
</organism>